<evidence type="ECO:0000256" key="1">
    <source>
        <dbReference type="SAM" id="MobiDB-lite"/>
    </source>
</evidence>
<reference evidence="2" key="1">
    <citation type="submission" date="2022-10" db="EMBL/GenBank/DDBJ databases">
        <title>The complete genomes of actinobacterial strains from the NBC collection.</title>
        <authorList>
            <person name="Joergensen T.S."/>
            <person name="Alvarez Arevalo M."/>
            <person name="Sterndorff E.B."/>
            <person name="Faurdal D."/>
            <person name="Vuksanovic O."/>
            <person name="Mourched A.-S."/>
            <person name="Charusanti P."/>
            <person name="Shaw S."/>
            <person name="Blin K."/>
            <person name="Weber T."/>
        </authorList>
    </citation>
    <scope>NUCLEOTIDE SEQUENCE</scope>
    <source>
        <strain evidence="2">NBC_01401</strain>
    </source>
</reference>
<name>A0AAU3H2K6_9ACTN</name>
<evidence type="ECO:0000313" key="2">
    <source>
        <dbReference type="EMBL" id="WTY99063.1"/>
    </source>
</evidence>
<organism evidence="2">
    <name type="scientific">Streptomyces sp. NBC_01401</name>
    <dbReference type="NCBI Taxonomy" id="2903854"/>
    <lineage>
        <taxon>Bacteria</taxon>
        <taxon>Bacillati</taxon>
        <taxon>Actinomycetota</taxon>
        <taxon>Actinomycetes</taxon>
        <taxon>Kitasatosporales</taxon>
        <taxon>Streptomycetaceae</taxon>
        <taxon>Streptomyces</taxon>
    </lineage>
</organism>
<accession>A0AAU3H2K6</accession>
<gene>
    <name evidence="2" type="ORF">OG626_31290</name>
</gene>
<dbReference type="EMBL" id="CP109535">
    <property type="protein sequence ID" value="WTY99063.1"/>
    <property type="molecule type" value="Genomic_DNA"/>
</dbReference>
<proteinExistence type="predicted"/>
<dbReference type="AlphaFoldDB" id="A0AAU3H2K6"/>
<feature type="region of interest" description="Disordered" evidence="1">
    <location>
        <begin position="1"/>
        <end position="35"/>
    </location>
</feature>
<sequence>MDGEHGTSRPSWASWGMAPSGDRDRRCPKVRSGTVVPPCATHAEPEVRAAVEADEENFLDRTRTRMFVVDTRESAA</sequence>
<protein>
    <submittedName>
        <fullName evidence="2">Uncharacterized protein</fullName>
    </submittedName>
</protein>